<comment type="similarity">
    <text evidence="1">Belongs to the glycosyl hydrolase 3 family.</text>
</comment>
<dbReference type="SUPFAM" id="SSF51445">
    <property type="entry name" value="(Trans)glycosidases"/>
    <property type="match status" value="1"/>
</dbReference>
<evidence type="ECO:0000313" key="6">
    <source>
        <dbReference type="EMBL" id="RZS91136.1"/>
    </source>
</evidence>
<feature type="region of interest" description="Disordered" evidence="3">
    <location>
        <begin position="580"/>
        <end position="601"/>
    </location>
</feature>
<keyword evidence="7" id="KW-1185">Reference proteome</keyword>
<comment type="caution">
    <text evidence="6">The sequence shown here is derived from an EMBL/GenBank/DDBJ whole genome shotgun (WGS) entry which is preliminary data.</text>
</comment>
<dbReference type="Gene3D" id="3.20.20.300">
    <property type="entry name" value="Glycoside hydrolase, family 3, N-terminal domain"/>
    <property type="match status" value="1"/>
</dbReference>
<proteinExistence type="inferred from homology"/>
<keyword evidence="2" id="KW-0378">Hydrolase</keyword>
<dbReference type="InterPro" id="IPR013783">
    <property type="entry name" value="Ig-like_fold"/>
</dbReference>
<gene>
    <name evidence="6" type="ORF">EV189_0370</name>
</gene>
<dbReference type="PANTHER" id="PTHR42715:SF10">
    <property type="entry name" value="BETA-GLUCOSIDASE"/>
    <property type="match status" value="1"/>
</dbReference>
<feature type="chain" id="PRO_5038501147" evidence="4">
    <location>
        <begin position="30"/>
        <end position="942"/>
    </location>
</feature>
<dbReference type="Gene3D" id="2.60.40.2700">
    <property type="match status" value="1"/>
</dbReference>
<dbReference type="SMART" id="SM01217">
    <property type="entry name" value="Fn3_like"/>
    <property type="match status" value="1"/>
</dbReference>
<dbReference type="InterPro" id="IPR017853">
    <property type="entry name" value="GH"/>
</dbReference>
<dbReference type="InterPro" id="IPR002772">
    <property type="entry name" value="Glyco_hydro_3_C"/>
</dbReference>
<dbReference type="Gene3D" id="2.60.40.10">
    <property type="entry name" value="Immunoglobulins"/>
    <property type="match status" value="1"/>
</dbReference>
<dbReference type="Pfam" id="PF01915">
    <property type="entry name" value="Glyco_hydro_3_C"/>
    <property type="match status" value="1"/>
</dbReference>
<dbReference type="InterPro" id="IPR050288">
    <property type="entry name" value="Cellulose_deg_GH3"/>
</dbReference>
<reference evidence="6 7" key="1">
    <citation type="submission" date="2019-02" db="EMBL/GenBank/DDBJ databases">
        <title>Genomic Encyclopedia of Type Strains, Phase IV (KMG-IV): sequencing the most valuable type-strain genomes for metagenomic binning, comparative biology and taxonomic classification.</title>
        <authorList>
            <person name="Goeker M."/>
        </authorList>
    </citation>
    <scope>NUCLEOTIDE SEQUENCE [LARGE SCALE GENOMIC DNA]</scope>
    <source>
        <strain evidence="6 7">DSM 45622</strain>
    </source>
</reference>
<evidence type="ECO:0000256" key="3">
    <source>
        <dbReference type="SAM" id="MobiDB-lite"/>
    </source>
</evidence>
<accession>A0A4Q7NV60</accession>
<evidence type="ECO:0000256" key="1">
    <source>
        <dbReference type="ARBA" id="ARBA00005336"/>
    </source>
</evidence>
<protein>
    <submittedName>
        <fullName evidence="6">Beta-glucosidase</fullName>
    </submittedName>
</protein>
<dbReference type="InterPro" id="IPR001764">
    <property type="entry name" value="Glyco_hydro_3_N"/>
</dbReference>
<dbReference type="PANTHER" id="PTHR42715">
    <property type="entry name" value="BETA-GLUCOSIDASE"/>
    <property type="match status" value="1"/>
</dbReference>
<dbReference type="Pfam" id="PF14310">
    <property type="entry name" value="Fn3-like"/>
    <property type="match status" value="1"/>
</dbReference>
<dbReference type="Pfam" id="PF00933">
    <property type="entry name" value="Glyco_hydro_3"/>
    <property type="match status" value="1"/>
</dbReference>
<name>A0A4Q7NV60_9ACTN</name>
<keyword evidence="4" id="KW-0732">Signal</keyword>
<evidence type="ECO:0000313" key="7">
    <source>
        <dbReference type="Proteomes" id="UP000293638"/>
    </source>
</evidence>
<dbReference type="InterPro" id="IPR036962">
    <property type="entry name" value="Glyco_hydro_3_N_sf"/>
</dbReference>
<dbReference type="PRINTS" id="PR00133">
    <property type="entry name" value="GLHYDRLASE3"/>
</dbReference>
<feature type="signal peptide" evidence="4">
    <location>
        <begin position="1"/>
        <end position="29"/>
    </location>
</feature>
<evidence type="ECO:0000256" key="2">
    <source>
        <dbReference type="ARBA" id="ARBA00022801"/>
    </source>
</evidence>
<feature type="domain" description="Fibronectin type III-like" evidence="5">
    <location>
        <begin position="676"/>
        <end position="749"/>
    </location>
</feature>
<dbReference type="AlphaFoldDB" id="A0A4Q7NV60"/>
<dbReference type="OrthoDB" id="3187562at2"/>
<dbReference type="Proteomes" id="UP000293638">
    <property type="component" value="Unassembled WGS sequence"/>
</dbReference>
<dbReference type="GO" id="GO:0009251">
    <property type="term" value="P:glucan catabolic process"/>
    <property type="evidence" value="ECO:0007669"/>
    <property type="project" value="TreeGrafter"/>
</dbReference>
<dbReference type="InterPro" id="IPR036881">
    <property type="entry name" value="Glyco_hydro_3_C_sf"/>
</dbReference>
<dbReference type="EMBL" id="SGXD01000001">
    <property type="protein sequence ID" value="RZS91136.1"/>
    <property type="molecule type" value="Genomic_DNA"/>
</dbReference>
<organism evidence="6 7">
    <name type="scientific">Motilibacter rhizosphaerae</name>
    <dbReference type="NCBI Taxonomy" id="598652"/>
    <lineage>
        <taxon>Bacteria</taxon>
        <taxon>Bacillati</taxon>
        <taxon>Actinomycetota</taxon>
        <taxon>Actinomycetes</taxon>
        <taxon>Motilibacterales</taxon>
        <taxon>Motilibacteraceae</taxon>
        <taxon>Motilibacter</taxon>
    </lineage>
</organism>
<evidence type="ECO:0000259" key="5">
    <source>
        <dbReference type="SMART" id="SM01217"/>
    </source>
</evidence>
<dbReference type="InterPro" id="IPR026891">
    <property type="entry name" value="Fn3-like"/>
</dbReference>
<dbReference type="SUPFAM" id="SSF52279">
    <property type="entry name" value="Beta-D-glucan exohydrolase, C-terminal domain"/>
    <property type="match status" value="1"/>
</dbReference>
<dbReference type="GO" id="GO:0008422">
    <property type="term" value="F:beta-glucosidase activity"/>
    <property type="evidence" value="ECO:0007669"/>
    <property type="project" value="TreeGrafter"/>
</dbReference>
<dbReference type="Gene3D" id="3.40.50.1700">
    <property type="entry name" value="Glycoside hydrolase family 3 C-terminal domain"/>
    <property type="match status" value="1"/>
</dbReference>
<sequence>MKNRSRTRAGVVATLAGLAVLAGPALVSAAPAVAATPADCPWMDTSKTPEQRTNLLLDASTLDQQMRWLNEVTAGDPSITTTPTQGGLGQPPGPPVTFAAQVPCVAFTADTDGPWGIAYVGGTTAFPVPVAQAASWDLAVTKAKGEAMADEAWRKQYDNLFAPGLDLVRHPWNGRNAEYLGEDPFLAGTISATWVNALEDNPNQPVSAVLKHFLGNSQELDRASSSSNMDARTMHELYGLPYEITMKESKPAGVMCGFNQFNGIYSCENPDLLTKYLRDDLGFDGYVVTDNTAQHSTATALNSGLSQELGLPLYFTPPRLHAALDAGEITATQIRQAAYRVVLAKFAHGLMDHALPATGRFDDQRTPAAHAVAREMEDKGAVLLKNDGRNLPLTVHGKTIAVIGATASNTPTNGISAESVCSSPLFGLSVAPLAVDCPNPSAPLDAIKARAAKDGNTVVFNDGSDIASAAKVAAAADVVIAFGYNRTGESFDLDTINLFDHGDELIKAVSAANPHTTVVLETGSAVLTPWADSVPSILEAWWPGEAGGDAIAALLFGDVNPSGKLPITFPKAEADLPTGTAPNAQYPGVFSDGSTTRPAGSKEIRQVNYTEGLQLGYKWYDQQNITPQFEFGRGLSYSTFNYSGLKLNTTYDPASGAPRTTVSFNVKNTSKIAGSEVPQIYLTFPTAAAEPGKRLVGFDRIDLAPGERRTVSVVVDAAAPNHPYSIWDTSSNGWKTVPGDYVVAVGSSSRDLRLTGTVGVDAPTATVPPTITGPGEIGQTLSATPGQWTQPQLRFAYQWLRDGQAIPGEDKHSYRVGAIDAGKSISVRVTATPHAGPTGTATSAPVLVRYGSTVAVKANPATGDTSTRFSVSVQVTAAASAATAEGTVSVVADGRTYPGTLLGGTAVVSIGRLPRGTNRITVQYSGSQTLQPGAADTRIKVS</sequence>
<evidence type="ECO:0000256" key="4">
    <source>
        <dbReference type="SAM" id="SignalP"/>
    </source>
</evidence>